<dbReference type="InterPro" id="IPR020503">
    <property type="entry name" value="Uncharacterised_Rv2561"/>
</dbReference>
<dbReference type="OrthoDB" id="625021at2"/>
<dbReference type="Proteomes" id="UP000095713">
    <property type="component" value="Unassembled WGS sequence"/>
</dbReference>
<dbReference type="EMBL" id="MDJD01000049">
    <property type="protein sequence ID" value="OEK06072.1"/>
    <property type="molecule type" value="Genomic_DNA"/>
</dbReference>
<evidence type="ECO:0000313" key="2">
    <source>
        <dbReference type="Proteomes" id="UP000095713"/>
    </source>
</evidence>
<gene>
    <name evidence="1" type="ORF">A8C32_18750</name>
</gene>
<accession>A0A1E5T3W9</accession>
<comment type="caution">
    <text evidence="1">The sequence shown here is derived from an EMBL/GenBank/DDBJ whole genome shotgun (WGS) entry which is preliminary data.</text>
</comment>
<sequence>MIQNAILFIPDISGFTEFVHHTAINHSRHIISELLELLIDSNQMGLELAEVEGDALFLYKIDNKVNVSVIEQQINTMYLAFHSHLKRYEYQRICHCGACSSAYNLKIKFVVHYGEIEFIKVKDSKKPYGSHVIQVHRLLKNEVPLDEYALFTEEVLPLNEKQPQQLTAKYDFGDISFTYNALDHLKNNLPEINPIPDDIPKHKLFDETEIVKISALDLYEVISNFDYRLLWVKGVEKIEYEKNKVNRASIKHKCLINKNQEVEQTTVSKAVNKSQLVYGESTSNVPFTKRMNSYFVLEEIKEGYTKLNIEVFADFKSLGILMKPLLKKNLKKNISENIKELIILIDSGFTIKSQEEK</sequence>
<reference evidence="1 2" key="1">
    <citation type="submission" date="2016-05" db="EMBL/GenBank/DDBJ databases">
        <title>Draft Genome Sequence of Algibacter sp. Strain SK-16 Isolated from the Surface Water of Aburatsubo Inlet.</title>
        <authorList>
            <person name="Wong S.-K."/>
            <person name="Yoshizawa S."/>
            <person name="Nakajima Y."/>
            <person name="Ogura Y."/>
            <person name="Tetsuya H."/>
            <person name="Hamasaki K."/>
        </authorList>
    </citation>
    <scope>NUCLEOTIDE SEQUENCE [LARGE SCALE GENOMIC DNA]</scope>
    <source>
        <strain evidence="1 2">SK-16</strain>
    </source>
</reference>
<dbReference type="AlphaFoldDB" id="A0A1E5T3W9"/>
<dbReference type="InterPro" id="IPR023393">
    <property type="entry name" value="START-like_dom_sf"/>
</dbReference>
<organism evidence="1 2">
    <name type="scientific">Flavivirga aquatica</name>
    <dbReference type="NCBI Taxonomy" id="1849968"/>
    <lineage>
        <taxon>Bacteria</taxon>
        <taxon>Pseudomonadati</taxon>
        <taxon>Bacteroidota</taxon>
        <taxon>Flavobacteriia</taxon>
        <taxon>Flavobacteriales</taxon>
        <taxon>Flavobacteriaceae</taxon>
        <taxon>Flavivirga</taxon>
    </lineage>
</organism>
<dbReference type="Gene3D" id="3.30.530.20">
    <property type="match status" value="1"/>
</dbReference>
<protein>
    <recommendedName>
        <fullName evidence="3">DUF2652 domain-containing protein</fullName>
    </recommendedName>
</protein>
<evidence type="ECO:0008006" key="3">
    <source>
        <dbReference type="Google" id="ProtNLM"/>
    </source>
</evidence>
<evidence type="ECO:0000313" key="1">
    <source>
        <dbReference type="EMBL" id="OEK06072.1"/>
    </source>
</evidence>
<dbReference type="Pfam" id="PF10851">
    <property type="entry name" value="DUF2652"/>
    <property type="match status" value="1"/>
</dbReference>
<dbReference type="STRING" id="1849968.A8C32_18750"/>
<keyword evidence="2" id="KW-1185">Reference proteome</keyword>
<dbReference type="RefSeq" id="WP_069830962.1">
    <property type="nucleotide sequence ID" value="NZ_MDJD01000049.1"/>
</dbReference>
<proteinExistence type="predicted"/>
<name>A0A1E5T3W9_9FLAO</name>